<protein>
    <submittedName>
        <fullName evidence="5">4Fe-4S binding domain-containing protein</fullName>
    </submittedName>
</protein>
<evidence type="ECO:0000259" key="4">
    <source>
        <dbReference type="PROSITE" id="PS51379"/>
    </source>
</evidence>
<dbReference type="InterPro" id="IPR017896">
    <property type="entry name" value="4Fe4S_Fe-S-bd"/>
</dbReference>
<dbReference type="PROSITE" id="PS51379">
    <property type="entry name" value="4FE4S_FER_2"/>
    <property type="match status" value="1"/>
</dbReference>
<dbReference type="Gene3D" id="3.30.70.20">
    <property type="match status" value="1"/>
</dbReference>
<sequence length="309" mass="34786">MKFPSIEKYINKEDLLITSNEHSREQQHIPDLMREYGGGTLAGLKSRKHTLHRMVGCLYEARKSASSIDKNPKMANKVISDADLSELEKYAKALGVSDIGYTKVDQRHIFKRERILYENAIVITMEMKKDKIKKAPSKEAVTEIFRTYYQLGVTVNKISDFLRKHGYKAMAGPAIGGAVSYVPLAMDAGLGVIGKHGLLISDKNYGPSLRIAAVYTDIENLPITKENPHMWVKEFCNKCNKCLKSCPAGAIYKESIRVPEDPEGYRCVDVTKCATPFANNYGCTVCIKSCTFFNNDYEKIKQSHLKNLK</sequence>
<keyword evidence="1" id="KW-0479">Metal-binding</keyword>
<dbReference type="PANTHER" id="PTHR42827">
    <property type="entry name" value="IRON-SULFUR CLUSTER-BINDING PROTEIN-RELATED"/>
    <property type="match status" value="1"/>
</dbReference>
<dbReference type="PROSITE" id="PS00198">
    <property type="entry name" value="4FE4S_FER_1"/>
    <property type="match status" value="1"/>
</dbReference>
<dbReference type="AlphaFoldDB" id="A0A1M5S9H0"/>
<feature type="domain" description="4Fe-4S ferredoxin-type" evidence="4">
    <location>
        <begin position="227"/>
        <end position="256"/>
    </location>
</feature>
<dbReference type="PANTHER" id="PTHR42827:SF1">
    <property type="entry name" value="IRON-SULFUR CLUSTER-BINDING PROTEIN"/>
    <property type="match status" value="1"/>
</dbReference>
<gene>
    <name evidence="5" type="ORF">SAMN02745207_00820</name>
</gene>
<dbReference type="EMBL" id="FQXM01000004">
    <property type="protein sequence ID" value="SHH35131.1"/>
    <property type="molecule type" value="Genomic_DNA"/>
</dbReference>
<evidence type="ECO:0000313" key="6">
    <source>
        <dbReference type="Proteomes" id="UP000184447"/>
    </source>
</evidence>
<reference evidence="5 6" key="1">
    <citation type="submission" date="2016-11" db="EMBL/GenBank/DDBJ databases">
        <authorList>
            <person name="Jaros S."/>
            <person name="Januszkiewicz K."/>
            <person name="Wedrychowicz H."/>
        </authorList>
    </citation>
    <scope>NUCLEOTIDE SEQUENCE [LARGE SCALE GENOMIC DNA]</scope>
    <source>
        <strain evidence="5 6">DSM 8605</strain>
    </source>
</reference>
<dbReference type="OrthoDB" id="9794954at2"/>
<evidence type="ECO:0000256" key="3">
    <source>
        <dbReference type="ARBA" id="ARBA00023014"/>
    </source>
</evidence>
<dbReference type="RefSeq" id="WP_073337162.1">
    <property type="nucleotide sequence ID" value="NZ_FQXM01000004.1"/>
</dbReference>
<dbReference type="STRING" id="1121316.SAMN02745207_00820"/>
<name>A0A1M5S9H0_9CLOT</name>
<dbReference type="Pfam" id="PF00037">
    <property type="entry name" value="Fer4"/>
    <property type="match status" value="1"/>
</dbReference>
<keyword evidence="6" id="KW-1185">Reference proteome</keyword>
<keyword evidence="2" id="KW-0408">Iron</keyword>
<dbReference type="InterPro" id="IPR017900">
    <property type="entry name" value="4Fe4S_Fe_S_CS"/>
</dbReference>
<evidence type="ECO:0000256" key="1">
    <source>
        <dbReference type="ARBA" id="ARBA00022723"/>
    </source>
</evidence>
<dbReference type="GO" id="GO:0051536">
    <property type="term" value="F:iron-sulfur cluster binding"/>
    <property type="evidence" value="ECO:0007669"/>
    <property type="project" value="UniProtKB-KW"/>
</dbReference>
<dbReference type="Proteomes" id="UP000184447">
    <property type="component" value="Unassembled WGS sequence"/>
</dbReference>
<keyword evidence="3" id="KW-0411">Iron-sulfur</keyword>
<proteinExistence type="predicted"/>
<accession>A0A1M5S9H0</accession>
<dbReference type="SUPFAM" id="SSF54862">
    <property type="entry name" value="4Fe-4S ferredoxins"/>
    <property type="match status" value="1"/>
</dbReference>
<dbReference type="GO" id="GO:0046872">
    <property type="term" value="F:metal ion binding"/>
    <property type="evidence" value="ECO:0007669"/>
    <property type="project" value="UniProtKB-KW"/>
</dbReference>
<evidence type="ECO:0000256" key="2">
    <source>
        <dbReference type="ARBA" id="ARBA00023004"/>
    </source>
</evidence>
<evidence type="ECO:0000313" key="5">
    <source>
        <dbReference type="EMBL" id="SHH35131.1"/>
    </source>
</evidence>
<organism evidence="5 6">
    <name type="scientific">Clostridium grantii DSM 8605</name>
    <dbReference type="NCBI Taxonomy" id="1121316"/>
    <lineage>
        <taxon>Bacteria</taxon>
        <taxon>Bacillati</taxon>
        <taxon>Bacillota</taxon>
        <taxon>Clostridia</taxon>
        <taxon>Eubacteriales</taxon>
        <taxon>Clostridiaceae</taxon>
        <taxon>Clostridium</taxon>
    </lineage>
</organism>